<dbReference type="InterPro" id="IPR018062">
    <property type="entry name" value="HTH_AraC-typ_CS"/>
</dbReference>
<dbReference type="PANTHER" id="PTHR43280">
    <property type="entry name" value="ARAC-FAMILY TRANSCRIPTIONAL REGULATOR"/>
    <property type="match status" value="1"/>
</dbReference>
<dbReference type="EMBL" id="LGUS01000197">
    <property type="protein sequence ID" value="KOG31369.1"/>
    <property type="molecule type" value="Genomic_DNA"/>
</dbReference>
<accession>A0A0L8L005</accession>
<feature type="domain" description="HTH araC/xylS-type" evidence="4">
    <location>
        <begin position="219"/>
        <end position="322"/>
    </location>
</feature>
<sequence length="330" mass="37339">MIGTVFRSEDVPAEDRFDYWRELVGRTRSSDFISDHAADFWAECRLMELGPVTVWPSSFLPTRYLRNPKMVRQSDPELYHLTLLLDGGLALDHAGRTEVFGPRDLHIVDSSQPYDLRPRDDRESRAVRGVAVDLPKALLPLPPHRVRELLGRGLSGREGVGALLAEFLVGLDRQADTLQPLDAPRLGRVVLDLVSAWCAQALAAEDTLPPETRQQALAQRILEFIRQNLRDPTLTPPVIAAAHHISLSYLHRIFQQQSRGETVAVFIRNQRLVGARHDLAEPNLRTMPIHAVAARWGFPRASDFTRAFRAAYGLSPREFRLQALFEVEQR</sequence>
<dbReference type="InterPro" id="IPR018060">
    <property type="entry name" value="HTH_AraC"/>
</dbReference>
<dbReference type="Pfam" id="PF12833">
    <property type="entry name" value="HTH_18"/>
    <property type="match status" value="1"/>
</dbReference>
<comment type="caution">
    <text evidence="5">The sequence shown here is derived from an EMBL/GenBank/DDBJ whole genome shotgun (WGS) entry which is preliminary data.</text>
</comment>
<dbReference type="Gene3D" id="1.10.10.60">
    <property type="entry name" value="Homeodomain-like"/>
    <property type="match status" value="1"/>
</dbReference>
<reference evidence="6" key="1">
    <citation type="submission" date="2015-07" db="EMBL/GenBank/DDBJ databases">
        <authorList>
            <person name="Ju K.-S."/>
            <person name="Doroghazi J.R."/>
            <person name="Metcalf W.W."/>
        </authorList>
    </citation>
    <scope>NUCLEOTIDE SEQUENCE [LARGE SCALE GENOMIC DNA]</scope>
    <source>
        <strain evidence="6">NRRL 2290</strain>
    </source>
</reference>
<keyword evidence="1" id="KW-0805">Transcription regulation</keyword>
<dbReference type="Proteomes" id="UP000037251">
    <property type="component" value="Unassembled WGS sequence"/>
</dbReference>
<dbReference type="PROSITE" id="PS01124">
    <property type="entry name" value="HTH_ARAC_FAMILY_2"/>
    <property type="match status" value="1"/>
</dbReference>
<dbReference type="InterPro" id="IPR035418">
    <property type="entry name" value="AraC-bd_2"/>
</dbReference>
<evidence type="ECO:0000313" key="6">
    <source>
        <dbReference type="Proteomes" id="UP000037251"/>
    </source>
</evidence>
<dbReference type="RefSeq" id="WP_030040686.1">
    <property type="nucleotide sequence ID" value="NZ_KL575601.1"/>
</dbReference>
<dbReference type="PRINTS" id="PR00032">
    <property type="entry name" value="HTHARAC"/>
</dbReference>
<dbReference type="OrthoDB" id="9799345at2"/>
<dbReference type="eggNOG" id="COG2207">
    <property type="taxonomic scope" value="Bacteria"/>
</dbReference>
<name>A0A0L8L005_9ACTN</name>
<keyword evidence="6" id="KW-1185">Reference proteome</keyword>
<evidence type="ECO:0000313" key="5">
    <source>
        <dbReference type="EMBL" id="KOG31369.1"/>
    </source>
</evidence>
<dbReference type="Pfam" id="PF14525">
    <property type="entry name" value="AraC_binding_2"/>
    <property type="match status" value="1"/>
</dbReference>
<gene>
    <name evidence="5" type="ORF">ADK37_30855</name>
</gene>
<dbReference type="SUPFAM" id="SSF46689">
    <property type="entry name" value="Homeodomain-like"/>
    <property type="match status" value="1"/>
</dbReference>
<dbReference type="PROSITE" id="PS00041">
    <property type="entry name" value="HTH_ARAC_FAMILY_1"/>
    <property type="match status" value="1"/>
</dbReference>
<evidence type="ECO:0000256" key="2">
    <source>
        <dbReference type="ARBA" id="ARBA00023125"/>
    </source>
</evidence>
<dbReference type="InterPro" id="IPR020449">
    <property type="entry name" value="Tscrpt_reg_AraC-type_HTH"/>
</dbReference>
<evidence type="ECO:0000259" key="4">
    <source>
        <dbReference type="PROSITE" id="PS01124"/>
    </source>
</evidence>
<dbReference type="PANTHER" id="PTHR43280:SF31">
    <property type="entry name" value="TRANSCRIPTIONAL REGULATORY PROTEIN"/>
    <property type="match status" value="1"/>
</dbReference>
<dbReference type="InterPro" id="IPR009057">
    <property type="entry name" value="Homeodomain-like_sf"/>
</dbReference>
<evidence type="ECO:0000256" key="3">
    <source>
        <dbReference type="ARBA" id="ARBA00023163"/>
    </source>
</evidence>
<keyword evidence="3" id="KW-0804">Transcription</keyword>
<dbReference type="GO" id="GO:0003700">
    <property type="term" value="F:DNA-binding transcription factor activity"/>
    <property type="evidence" value="ECO:0007669"/>
    <property type="project" value="InterPro"/>
</dbReference>
<evidence type="ECO:0000256" key="1">
    <source>
        <dbReference type="ARBA" id="ARBA00023015"/>
    </source>
</evidence>
<dbReference type="AlphaFoldDB" id="A0A0L8L005"/>
<dbReference type="PATRIC" id="fig|67356.5.peg.6604"/>
<dbReference type="GO" id="GO:0043565">
    <property type="term" value="F:sequence-specific DNA binding"/>
    <property type="evidence" value="ECO:0007669"/>
    <property type="project" value="InterPro"/>
</dbReference>
<dbReference type="STRING" id="67356.AQJ84_26665"/>
<proteinExistence type="predicted"/>
<dbReference type="SMART" id="SM00342">
    <property type="entry name" value="HTH_ARAC"/>
    <property type="match status" value="1"/>
</dbReference>
<protein>
    <submittedName>
        <fullName evidence="5">AraC family transcriptional regulator</fullName>
    </submittedName>
</protein>
<organism evidence="5 6">
    <name type="scientific">Streptomyces resistomycificus</name>
    <dbReference type="NCBI Taxonomy" id="67356"/>
    <lineage>
        <taxon>Bacteria</taxon>
        <taxon>Bacillati</taxon>
        <taxon>Actinomycetota</taxon>
        <taxon>Actinomycetes</taxon>
        <taxon>Kitasatosporales</taxon>
        <taxon>Streptomycetaceae</taxon>
        <taxon>Streptomyces</taxon>
        <taxon>Streptomyces aurantiacus group</taxon>
    </lineage>
</organism>
<keyword evidence="2" id="KW-0238">DNA-binding</keyword>